<gene>
    <name evidence="3" type="ORF">SDC9_76590</name>
</gene>
<name>A0A644YPX7_9ZZZZ</name>
<organism evidence="3">
    <name type="scientific">bioreactor metagenome</name>
    <dbReference type="NCBI Taxonomy" id="1076179"/>
    <lineage>
        <taxon>unclassified sequences</taxon>
        <taxon>metagenomes</taxon>
        <taxon>ecological metagenomes</taxon>
    </lineage>
</organism>
<keyword evidence="2" id="KW-1133">Transmembrane helix</keyword>
<protein>
    <submittedName>
        <fullName evidence="3">Uncharacterized protein</fullName>
    </submittedName>
</protein>
<reference evidence="3" key="1">
    <citation type="submission" date="2019-08" db="EMBL/GenBank/DDBJ databases">
        <authorList>
            <person name="Kucharzyk K."/>
            <person name="Murdoch R.W."/>
            <person name="Higgins S."/>
            <person name="Loffler F."/>
        </authorList>
    </citation>
    <scope>NUCLEOTIDE SEQUENCE</scope>
</reference>
<sequence length="79" mass="9173">MKLGRRIFESFIYISMIIVLVMNMPTCISTWDNHLKSEDIKVNQSLGNKVEQENNNFNKKNESAKGSTARYDKEKNGQF</sequence>
<accession>A0A644YPX7</accession>
<dbReference type="EMBL" id="VSSQ01005679">
    <property type="protein sequence ID" value="MPM30048.1"/>
    <property type="molecule type" value="Genomic_DNA"/>
</dbReference>
<keyword evidence="2" id="KW-0812">Transmembrane</keyword>
<comment type="caution">
    <text evidence="3">The sequence shown here is derived from an EMBL/GenBank/DDBJ whole genome shotgun (WGS) entry which is preliminary data.</text>
</comment>
<dbReference type="AlphaFoldDB" id="A0A644YPX7"/>
<feature type="transmembrane region" description="Helical" evidence="2">
    <location>
        <begin position="12"/>
        <end position="31"/>
    </location>
</feature>
<keyword evidence="2" id="KW-0472">Membrane</keyword>
<feature type="compositionally biased region" description="Basic and acidic residues" evidence="1">
    <location>
        <begin position="70"/>
        <end position="79"/>
    </location>
</feature>
<evidence type="ECO:0000313" key="3">
    <source>
        <dbReference type="EMBL" id="MPM30048.1"/>
    </source>
</evidence>
<proteinExistence type="predicted"/>
<evidence type="ECO:0000256" key="1">
    <source>
        <dbReference type="SAM" id="MobiDB-lite"/>
    </source>
</evidence>
<evidence type="ECO:0000256" key="2">
    <source>
        <dbReference type="SAM" id="Phobius"/>
    </source>
</evidence>
<feature type="region of interest" description="Disordered" evidence="1">
    <location>
        <begin position="46"/>
        <end position="79"/>
    </location>
</feature>